<protein>
    <submittedName>
        <fullName evidence="3">Zinc ribbon domain-containing protein</fullName>
    </submittedName>
</protein>
<reference evidence="3 4" key="1">
    <citation type="submission" date="2024-01" db="EMBL/GenBank/DDBJ databases">
        <title>novel species in genus Adlercreutzia.</title>
        <authorList>
            <person name="Liu X."/>
        </authorList>
    </citation>
    <scope>NUCLEOTIDE SEQUENCE [LARGE SCALE GENOMIC DNA]</scope>
    <source>
        <strain evidence="3 4">R7</strain>
    </source>
</reference>
<accession>A0ABU6IGQ3</accession>
<name>A0ABU6IGQ3_9ACTN</name>
<sequence length="138" mass="13761">MFCPKCGTENPDGAQFCASCGNSAGAAIIERDAVPAAAAAAPGTTQVVNVQMQGMVQKNGLGTAGFVLALIGVFTSWVPVLGWVVWLLGAVLSVIGVFRVPRGLAIAGTVLSFIDLILLLAVVSACSAVGVGAASLMG</sequence>
<keyword evidence="1" id="KW-1133">Transmembrane helix</keyword>
<dbReference type="InterPro" id="IPR026870">
    <property type="entry name" value="Zinc_ribbon_dom"/>
</dbReference>
<dbReference type="Gene3D" id="4.10.1060.50">
    <property type="match status" value="1"/>
</dbReference>
<feature type="transmembrane region" description="Helical" evidence="1">
    <location>
        <begin position="60"/>
        <end position="77"/>
    </location>
</feature>
<dbReference type="Pfam" id="PF13240">
    <property type="entry name" value="Zn_Ribbon_1"/>
    <property type="match status" value="1"/>
</dbReference>
<comment type="caution">
    <text evidence="3">The sequence shown here is derived from an EMBL/GenBank/DDBJ whole genome shotgun (WGS) entry which is preliminary data.</text>
</comment>
<dbReference type="InterPro" id="IPR038587">
    <property type="entry name" value="Ribosomal_eL40_sf"/>
</dbReference>
<feature type="domain" description="Zinc-ribbon" evidence="2">
    <location>
        <begin position="2"/>
        <end position="22"/>
    </location>
</feature>
<dbReference type="EMBL" id="JAYMFF010000007">
    <property type="protein sequence ID" value="MEC4175628.1"/>
    <property type="molecule type" value="Genomic_DNA"/>
</dbReference>
<keyword evidence="4" id="KW-1185">Reference proteome</keyword>
<evidence type="ECO:0000256" key="1">
    <source>
        <dbReference type="SAM" id="Phobius"/>
    </source>
</evidence>
<proteinExistence type="predicted"/>
<keyword evidence="1" id="KW-0472">Membrane</keyword>
<feature type="transmembrane region" description="Helical" evidence="1">
    <location>
        <begin position="83"/>
        <end position="101"/>
    </location>
</feature>
<evidence type="ECO:0000313" key="3">
    <source>
        <dbReference type="EMBL" id="MEC4175628.1"/>
    </source>
</evidence>
<keyword evidence="1" id="KW-0812">Transmembrane</keyword>
<gene>
    <name evidence="3" type="ORF">VIN30_04130</name>
</gene>
<dbReference type="RefSeq" id="WP_338209507.1">
    <property type="nucleotide sequence ID" value="NZ_JAYMFF010000007.1"/>
</dbReference>
<dbReference type="Proteomes" id="UP001349994">
    <property type="component" value="Unassembled WGS sequence"/>
</dbReference>
<organism evidence="3 4">
    <name type="scientific">Adlercreutzia wanghongyangiae</name>
    <dbReference type="NCBI Taxonomy" id="3111451"/>
    <lineage>
        <taxon>Bacteria</taxon>
        <taxon>Bacillati</taxon>
        <taxon>Actinomycetota</taxon>
        <taxon>Coriobacteriia</taxon>
        <taxon>Eggerthellales</taxon>
        <taxon>Eggerthellaceae</taxon>
        <taxon>Adlercreutzia</taxon>
    </lineage>
</organism>
<evidence type="ECO:0000313" key="4">
    <source>
        <dbReference type="Proteomes" id="UP001349994"/>
    </source>
</evidence>
<evidence type="ECO:0000259" key="2">
    <source>
        <dbReference type="Pfam" id="PF13240"/>
    </source>
</evidence>
<feature type="transmembrane region" description="Helical" evidence="1">
    <location>
        <begin position="113"/>
        <end position="137"/>
    </location>
</feature>